<comment type="caution">
    <text evidence="2">The sequence shown here is derived from an EMBL/GenBank/DDBJ whole genome shotgun (WGS) entry which is preliminary data.</text>
</comment>
<dbReference type="OrthoDB" id="10672631at2759"/>
<name>A0A5N6NIV7_9ASTR</name>
<organism evidence="2 3">
    <name type="scientific">Mikania micrantha</name>
    <name type="common">bitter vine</name>
    <dbReference type="NCBI Taxonomy" id="192012"/>
    <lineage>
        <taxon>Eukaryota</taxon>
        <taxon>Viridiplantae</taxon>
        <taxon>Streptophyta</taxon>
        <taxon>Embryophyta</taxon>
        <taxon>Tracheophyta</taxon>
        <taxon>Spermatophyta</taxon>
        <taxon>Magnoliopsida</taxon>
        <taxon>eudicotyledons</taxon>
        <taxon>Gunneridae</taxon>
        <taxon>Pentapetalae</taxon>
        <taxon>asterids</taxon>
        <taxon>campanulids</taxon>
        <taxon>Asterales</taxon>
        <taxon>Asteraceae</taxon>
        <taxon>Asteroideae</taxon>
        <taxon>Heliantheae alliance</taxon>
        <taxon>Eupatorieae</taxon>
        <taxon>Mikania</taxon>
    </lineage>
</organism>
<dbReference type="AlphaFoldDB" id="A0A5N6NIV7"/>
<feature type="region of interest" description="Disordered" evidence="1">
    <location>
        <begin position="42"/>
        <end position="82"/>
    </location>
</feature>
<protein>
    <submittedName>
        <fullName evidence="2">Uncharacterized protein</fullName>
    </submittedName>
</protein>
<gene>
    <name evidence="2" type="ORF">E3N88_20446</name>
</gene>
<dbReference type="Proteomes" id="UP000326396">
    <property type="component" value="Linkage Group LG19"/>
</dbReference>
<keyword evidence="3" id="KW-1185">Reference proteome</keyword>
<reference evidence="2 3" key="1">
    <citation type="submission" date="2019-05" db="EMBL/GenBank/DDBJ databases">
        <title>Mikania micrantha, genome provides insights into the molecular mechanism of rapid growth.</title>
        <authorList>
            <person name="Liu B."/>
        </authorList>
    </citation>
    <scope>NUCLEOTIDE SEQUENCE [LARGE SCALE GENOMIC DNA]</scope>
    <source>
        <strain evidence="2">NLD-2019</strain>
        <tissue evidence="2">Leaf</tissue>
    </source>
</reference>
<evidence type="ECO:0000313" key="3">
    <source>
        <dbReference type="Proteomes" id="UP000326396"/>
    </source>
</evidence>
<accession>A0A5N6NIV7</accession>
<evidence type="ECO:0000313" key="2">
    <source>
        <dbReference type="EMBL" id="KAD4888373.1"/>
    </source>
</evidence>
<sequence length="221" mass="25129">MHAQPPISKKKIVNESFVRLEFQFQTVFNELQLIRTTWETFQSPTPTLTPTTKAKSPTSAGTSSLATQATKQAPSTTVSAPDLATKQAPFPASFAPKSMPTRAQCDALKAPVTFIERRSLKINNHEFGHLLKSCDISKRSNFTKVASYFQQIPRLLMYLNAFEDPFQIIEDIIHKWVPKNSSKKHEWHPPWCFTNATPNAAGRVEWRPPWQLPSLFNFFLP</sequence>
<evidence type="ECO:0000256" key="1">
    <source>
        <dbReference type="SAM" id="MobiDB-lite"/>
    </source>
</evidence>
<feature type="compositionally biased region" description="Low complexity" evidence="1">
    <location>
        <begin position="43"/>
        <end position="60"/>
    </location>
</feature>
<dbReference type="EMBL" id="SZYD01000011">
    <property type="protein sequence ID" value="KAD4888373.1"/>
    <property type="molecule type" value="Genomic_DNA"/>
</dbReference>
<feature type="compositionally biased region" description="Polar residues" evidence="1">
    <location>
        <begin position="61"/>
        <end position="79"/>
    </location>
</feature>
<proteinExistence type="predicted"/>